<comment type="caution">
    <text evidence="7">The sequence shown here is derived from an EMBL/GenBank/DDBJ whole genome shotgun (WGS) entry which is preliminary data.</text>
</comment>
<dbReference type="Proteomes" id="UP000460412">
    <property type="component" value="Unassembled WGS sequence"/>
</dbReference>
<dbReference type="RefSeq" id="WP_159749096.1">
    <property type="nucleotide sequence ID" value="NZ_WUQX01000001.1"/>
</dbReference>
<feature type="domain" description="Glycosyl transferase family 51" evidence="6">
    <location>
        <begin position="60"/>
        <end position="224"/>
    </location>
</feature>
<evidence type="ECO:0000313" key="7">
    <source>
        <dbReference type="EMBL" id="MXP74072.1"/>
    </source>
</evidence>
<keyword evidence="8" id="KW-1185">Reference proteome</keyword>
<dbReference type="InterPro" id="IPR023346">
    <property type="entry name" value="Lysozyme-like_dom_sf"/>
</dbReference>
<dbReference type="EMBL" id="WUQX01000001">
    <property type="protein sequence ID" value="MXP74072.1"/>
    <property type="molecule type" value="Genomic_DNA"/>
</dbReference>
<evidence type="ECO:0000256" key="4">
    <source>
        <dbReference type="ARBA" id="ARBA00022968"/>
    </source>
</evidence>
<dbReference type="PANTHER" id="PTHR32282">
    <property type="entry name" value="BINDING PROTEIN TRANSPEPTIDASE, PUTATIVE-RELATED"/>
    <property type="match status" value="1"/>
</dbReference>
<evidence type="ECO:0000256" key="2">
    <source>
        <dbReference type="ARBA" id="ARBA00018638"/>
    </source>
</evidence>
<gene>
    <name evidence="7" type="ORF">GN277_01055</name>
</gene>
<dbReference type="GO" id="GO:0008955">
    <property type="term" value="F:peptidoglycan glycosyltransferase activity"/>
    <property type="evidence" value="ECO:0007669"/>
    <property type="project" value="TreeGrafter"/>
</dbReference>
<dbReference type="GO" id="GO:0009252">
    <property type="term" value="P:peptidoglycan biosynthetic process"/>
    <property type="evidence" value="ECO:0007669"/>
    <property type="project" value="UniProtKB-UniPathway"/>
</dbReference>
<evidence type="ECO:0000256" key="3">
    <source>
        <dbReference type="ARBA" id="ARBA00022679"/>
    </source>
</evidence>
<dbReference type="InterPro" id="IPR050396">
    <property type="entry name" value="Glycosyltr_51/Transpeptidase"/>
</dbReference>
<evidence type="ECO:0000259" key="6">
    <source>
        <dbReference type="Pfam" id="PF00912"/>
    </source>
</evidence>
<dbReference type="InterPro" id="IPR001264">
    <property type="entry name" value="Glyco_trans_51"/>
</dbReference>
<dbReference type="UniPathway" id="UPA00219"/>
<dbReference type="Pfam" id="PF00912">
    <property type="entry name" value="Transgly"/>
    <property type="match status" value="1"/>
</dbReference>
<evidence type="ECO:0000256" key="5">
    <source>
        <dbReference type="ARBA" id="ARBA00023251"/>
    </source>
</evidence>
<dbReference type="SUPFAM" id="SSF53955">
    <property type="entry name" value="Lysozyme-like"/>
    <property type="match status" value="1"/>
</dbReference>
<reference evidence="7 8" key="1">
    <citation type="submission" date="2019-12" db="EMBL/GenBank/DDBJ databases">
        <title>Sporaefaciens musculi gen. nov., sp. nov., a novel bacterium isolated from the caecum of an obese mouse.</title>
        <authorList>
            <person name="Rasmussen T.S."/>
            <person name="Streidl T."/>
            <person name="Hitch T.C.A."/>
            <person name="Wortmann E."/>
            <person name="Deptula P."/>
            <person name="Hansen M."/>
            <person name="Nielsen D.S."/>
            <person name="Clavel T."/>
            <person name="Vogensen F.K."/>
        </authorList>
    </citation>
    <scope>NUCLEOTIDE SEQUENCE [LARGE SCALE GENOMIC DNA]</scope>
    <source>
        <strain evidence="7 8">WCA-9-b2</strain>
    </source>
</reference>
<name>A0A7X3MD52_9FIRM</name>
<sequence length="242" mass="27603">MRRRQKKKHSGRKLLQNLMTVLLCIFVVAIAFFGVKGYQMYKEAVTERPINERVEEIRGMERFTPYSELPQFYIDATISVEDHRFENHCGIDLIAIGRAALTDIKERSFVQGGSTITQQLAKNMLFTQEKRLERKAAEVFAALELESGYTKEEIFELYVNTSYFGNGYCGVGEAVAGYFGKSLSELSEYECAILAGILNEPSHYSPEVNNELAVQRTEIVLDSMVGNKIITWEDARRIKTKE</sequence>
<dbReference type="Gene3D" id="1.10.3810.10">
    <property type="entry name" value="Biosynthetic peptidoglycan transglycosylase-like"/>
    <property type="match status" value="1"/>
</dbReference>
<evidence type="ECO:0000313" key="8">
    <source>
        <dbReference type="Proteomes" id="UP000460412"/>
    </source>
</evidence>
<accession>A0A7X3MD52</accession>
<dbReference type="GO" id="GO:0005886">
    <property type="term" value="C:plasma membrane"/>
    <property type="evidence" value="ECO:0007669"/>
    <property type="project" value="UniProtKB-SubCell"/>
</dbReference>
<keyword evidence="4" id="KW-0812">Transmembrane</keyword>
<dbReference type="PANTHER" id="PTHR32282:SF33">
    <property type="entry name" value="PEPTIDOGLYCAN GLYCOSYLTRANSFERASE"/>
    <property type="match status" value="1"/>
</dbReference>
<comment type="subcellular location">
    <subcellularLocation>
        <location evidence="1">Cell membrane</location>
        <topology evidence="1">Single-pass type II membrane protein</topology>
    </subcellularLocation>
</comment>
<proteinExistence type="predicted"/>
<organism evidence="7 8">
    <name type="scientific">Sporofaciens musculi</name>
    <dbReference type="NCBI Taxonomy" id="2681861"/>
    <lineage>
        <taxon>Bacteria</taxon>
        <taxon>Bacillati</taxon>
        <taxon>Bacillota</taxon>
        <taxon>Clostridia</taxon>
        <taxon>Lachnospirales</taxon>
        <taxon>Lachnospiraceae</taxon>
        <taxon>Sporofaciens</taxon>
    </lineage>
</organism>
<protein>
    <recommendedName>
        <fullName evidence="2">Penicillin-binding protein 1A</fullName>
    </recommendedName>
</protein>
<dbReference type="GO" id="GO:0046677">
    <property type="term" value="P:response to antibiotic"/>
    <property type="evidence" value="ECO:0007669"/>
    <property type="project" value="UniProtKB-KW"/>
</dbReference>
<dbReference type="InterPro" id="IPR036950">
    <property type="entry name" value="PBP_transglycosylase"/>
</dbReference>
<keyword evidence="3 7" id="KW-0808">Transferase</keyword>
<evidence type="ECO:0000256" key="1">
    <source>
        <dbReference type="ARBA" id="ARBA00004401"/>
    </source>
</evidence>
<keyword evidence="4" id="KW-0735">Signal-anchor</keyword>
<keyword evidence="5" id="KW-0046">Antibiotic resistance</keyword>
<dbReference type="AlphaFoldDB" id="A0A7X3MD52"/>